<evidence type="ECO:0000313" key="2">
    <source>
        <dbReference type="Proteomes" id="UP000289738"/>
    </source>
</evidence>
<dbReference type="Proteomes" id="UP000289738">
    <property type="component" value="Chromosome B01"/>
</dbReference>
<organism evidence="1 2">
    <name type="scientific">Arachis hypogaea</name>
    <name type="common">Peanut</name>
    <dbReference type="NCBI Taxonomy" id="3818"/>
    <lineage>
        <taxon>Eukaryota</taxon>
        <taxon>Viridiplantae</taxon>
        <taxon>Streptophyta</taxon>
        <taxon>Embryophyta</taxon>
        <taxon>Tracheophyta</taxon>
        <taxon>Spermatophyta</taxon>
        <taxon>Magnoliopsida</taxon>
        <taxon>eudicotyledons</taxon>
        <taxon>Gunneridae</taxon>
        <taxon>Pentapetalae</taxon>
        <taxon>rosids</taxon>
        <taxon>fabids</taxon>
        <taxon>Fabales</taxon>
        <taxon>Fabaceae</taxon>
        <taxon>Papilionoideae</taxon>
        <taxon>50 kb inversion clade</taxon>
        <taxon>dalbergioids sensu lato</taxon>
        <taxon>Dalbergieae</taxon>
        <taxon>Pterocarpus clade</taxon>
        <taxon>Arachis</taxon>
    </lineage>
</organism>
<proteinExistence type="predicted"/>
<comment type="caution">
    <text evidence="1">The sequence shown here is derived from an EMBL/GenBank/DDBJ whole genome shotgun (WGS) entry which is preliminary data.</text>
</comment>
<dbReference type="AlphaFoldDB" id="A0A445AY25"/>
<evidence type="ECO:0000313" key="1">
    <source>
        <dbReference type="EMBL" id="RYR31276.1"/>
    </source>
</evidence>
<reference evidence="1 2" key="1">
    <citation type="submission" date="2019-01" db="EMBL/GenBank/DDBJ databases">
        <title>Sequencing of cultivated peanut Arachis hypogaea provides insights into genome evolution and oil improvement.</title>
        <authorList>
            <person name="Chen X."/>
        </authorList>
    </citation>
    <scope>NUCLEOTIDE SEQUENCE [LARGE SCALE GENOMIC DNA]</scope>
    <source>
        <strain evidence="2">cv. Fuhuasheng</strain>
        <tissue evidence="1">Leaves</tissue>
    </source>
</reference>
<keyword evidence="2" id="KW-1185">Reference proteome</keyword>
<sequence>MAGFEYNIDDLYQEAKRRWLKLVEMLYILRNHDQFKFTNIPPQKPTKESCSSSIKTVIIGGRKAIEELWEKHMNGLRLETLKY</sequence>
<name>A0A445AY25_ARAHY</name>
<accession>A0A445AY25</accession>
<gene>
    <name evidence="1" type="ORF">Ahy_B01g056074</name>
</gene>
<protein>
    <submittedName>
        <fullName evidence="1">Uncharacterized protein</fullName>
    </submittedName>
</protein>
<dbReference type="EMBL" id="SDMP01000011">
    <property type="protein sequence ID" value="RYR31276.1"/>
    <property type="molecule type" value="Genomic_DNA"/>
</dbReference>